<name>A0A1I2KBE2_9BACT</name>
<proteinExistence type="predicted"/>
<dbReference type="PANTHER" id="PTHR43852">
    <property type="entry name" value="NUCLEOTIDYLTRANSFERASE"/>
    <property type="match status" value="1"/>
</dbReference>
<sequence length="121" mass="14289">MTLPTSILADFRKYFIGKPVKKVYLFGSYARGEASEDSDIDLLVDLDYSMIYNGLEFFEMWSDLEQISGKKVDLVSATSLSKYVKEYVENDKILIYEKAKTRRLRQTFAHQRRYRRNTKVH</sequence>
<dbReference type="NCBIfam" id="NF047752">
    <property type="entry name" value="MntA_antitoxin"/>
    <property type="match status" value="1"/>
</dbReference>
<organism evidence="2 3">
    <name type="scientific">Thermoflexibacter ruber</name>
    <dbReference type="NCBI Taxonomy" id="1003"/>
    <lineage>
        <taxon>Bacteria</taxon>
        <taxon>Pseudomonadati</taxon>
        <taxon>Bacteroidota</taxon>
        <taxon>Cytophagia</taxon>
        <taxon>Cytophagales</taxon>
        <taxon>Thermoflexibacteraceae</taxon>
        <taxon>Thermoflexibacter</taxon>
    </lineage>
</organism>
<dbReference type="AlphaFoldDB" id="A0A1I2KBE2"/>
<dbReference type="InterPro" id="IPR052930">
    <property type="entry name" value="TA_antitoxin_MntA"/>
</dbReference>
<evidence type="ECO:0000259" key="1">
    <source>
        <dbReference type="Pfam" id="PF18765"/>
    </source>
</evidence>
<gene>
    <name evidence="2" type="ORF">SAMN04488541_10982</name>
</gene>
<dbReference type="Proteomes" id="UP000199513">
    <property type="component" value="Unassembled WGS sequence"/>
</dbReference>
<dbReference type="InterPro" id="IPR041633">
    <property type="entry name" value="Polbeta"/>
</dbReference>
<dbReference type="EMBL" id="FONY01000098">
    <property type="protein sequence ID" value="SFF63530.1"/>
    <property type="molecule type" value="Genomic_DNA"/>
</dbReference>
<dbReference type="InterPro" id="IPR043519">
    <property type="entry name" value="NT_sf"/>
</dbReference>
<dbReference type="PANTHER" id="PTHR43852:SF2">
    <property type="entry name" value="PROTEIN ADENYLYLTRANSFERASE MNTA"/>
    <property type="match status" value="1"/>
</dbReference>
<dbReference type="STRING" id="1003.SAMN04488541_10982"/>
<evidence type="ECO:0000313" key="2">
    <source>
        <dbReference type="EMBL" id="SFF63530.1"/>
    </source>
</evidence>
<reference evidence="2 3" key="1">
    <citation type="submission" date="2016-10" db="EMBL/GenBank/DDBJ databases">
        <authorList>
            <person name="de Groot N.N."/>
        </authorList>
    </citation>
    <scope>NUCLEOTIDE SEQUENCE [LARGE SCALE GENOMIC DNA]</scope>
    <source>
        <strain>GEY</strain>
        <strain evidence="3">DSM 9560</strain>
    </source>
</reference>
<keyword evidence="3" id="KW-1185">Reference proteome</keyword>
<evidence type="ECO:0000313" key="3">
    <source>
        <dbReference type="Proteomes" id="UP000199513"/>
    </source>
</evidence>
<dbReference type="Gene3D" id="3.30.460.10">
    <property type="entry name" value="Beta Polymerase, domain 2"/>
    <property type="match status" value="1"/>
</dbReference>
<dbReference type="SUPFAM" id="SSF81301">
    <property type="entry name" value="Nucleotidyltransferase"/>
    <property type="match status" value="1"/>
</dbReference>
<dbReference type="CDD" id="cd05403">
    <property type="entry name" value="NT_KNTase_like"/>
    <property type="match status" value="1"/>
</dbReference>
<dbReference type="Pfam" id="PF18765">
    <property type="entry name" value="Polbeta"/>
    <property type="match status" value="1"/>
</dbReference>
<dbReference type="OrthoDB" id="798692at2"/>
<protein>
    <recommendedName>
        <fullName evidence="1">Polymerase beta nucleotidyltransferase domain-containing protein</fullName>
    </recommendedName>
</protein>
<feature type="domain" description="Polymerase beta nucleotidyltransferase" evidence="1">
    <location>
        <begin position="18"/>
        <end position="100"/>
    </location>
</feature>
<accession>A0A1I2KBE2</accession>